<protein>
    <submittedName>
        <fullName evidence="1">Uncharacterized protein</fullName>
    </submittedName>
</protein>
<reference evidence="1 2" key="1">
    <citation type="journal article" date="2014" name="Nat. Commun.">
        <title>Molecular traces of alternative social organization in a termite genome.</title>
        <authorList>
            <person name="Terrapon N."/>
            <person name="Li C."/>
            <person name="Robertson H.M."/>
            <person name="Ji L."/>
            <person name="Meng X."/>
            <person name="Booth W."/>
            <person name="Chen Z."/>
            <person name="Childers C.P."/>
            <person name="Glastad K.M."/>
            <person name="Gokhale K."/>
            <person name="Gowin J."/>
            <person name="Gronenberg W."/>
            <person name="Hermansen R.A."/>
            <person name="Hu H."/>
            <person name="Hunt B.G."/>
            <person name="Huylmans A.K."/>
            <person name="Khalil S.M."/>
            <person name="Mitchell R.D."/>
            <person name="Munoz-Torres M.C."/>
            <person name="Mustard J.A."/>
            <person name="Pan H."/>
            <person name="Reese J.T."/>
            <person name="Scharf M.E."/>
            <person name="Sun F."/>
            <person name="Vogel H."/>
            <person name="Xiao J."/>
            <person name="Yang W."/>
            <person name="Yang Z."/>
            <person name="Yang Z."/>
            <person name="Zhou J."/>
            <person name="Zhu J."/>
            <person name="Brent C.S."/>
            <person name="Elsik C.G."/>
            <person name="Goodisman M.A."/>
            <person name="Liberles D.A."/>
            <person name="Roe R.M."/>
            <person name="Vargo E.L."/>
            <person name="Vilcinskas A."/>
            <person name="Wang J."/>
            <person name="Bornberg-Bauer E."/>
            <person name="Korb J."/>
            <person name="Zhang G."/>
            <person name="Liebig J."/>
        </authorList>
    </citation>
    <scope>NUCLEOTIDE SEQUENCE [LARGE SCALE GENOMIC DNA]</scope>
    <source>
        <tissue evidence="1">Whole organism</tissue>
    </source>
</reference>
<name>A0A067QSG2_ZOONE</name>
<sequence>MAPQIFIGEGYGYVLTEHSKKTIRKFTTISGWLSIRQKAIEIDKRRKSIIKHRNDPY</sequence>
<gene>
    <name evidence="1" type="ORF">L798_14479</name>
</gene>
<evidence type="ECO:0000313" key="1">
    <source>
        <dbReference type="EMBL" id="KDR11718.1"/>
    </source>
</evidence>
<accession>A0A067QSG2</accession>
<dbReference type="InParanoid" id="A0A067QSG2"/>
<proteinExistence type="predicted"/>
<dbReference type="Proteomes" id="UP000027135">
    <property type="component" value="Unassembled WGS sequence"/>
</dbReference>
<organism evidence="1 2">
    <name type="scientific">Zootermopsis nevadensis</name>
    <name type="common">Dampwood termite</name>
    <dbReference type="NCBI Taxonomy" id="136037"/>
    <lineage>
        <taxon>Eukaryota</taxon>
        <taxon>Metazoa</taxon>
        <taxon>Ecdysozoa</taxon>
        <taxon>Arthropoda</taxon>
        <taxon>Hexapoda</taxon>
        <taxon>Insecta</taxon>
        <taxon>Pterygota</taxon>
        <taxon>Neoptera</taxon>
        <taxon>Polyneoptera</taxon>
        <taxon>Dictyoptera</taxon>
        <taxon>Blattodea</taxon>
        <taxon>Blattoidea</taxon>
        <taxon>Termitoidae</taxon>
        <taxon>Termopsidae</taxon>
        <taxon>Zootermopsis</taxon>
    </lineage>
</organism>
<evidence type="ECO:0000313" key="2">
    <source>
        <dbReference type="Proteomes" id="UP000027135"/>
    </source>
</evidence>
<keyword evidence="2" id="KW-1185">Reference proteome</keyword>
<dbReference type="EMBL" id="KK853077">
    <property type="protein sequence ID" value="KDR11718.1"/>
    <property type="molecule type" value="Genomic_DNA"/>
</dbReference>
<dbReference type="AlphaFoldDB" id="A0A067QSG2"/>